<evidence type="ECO:0000313" key="3">
    <source>
        <dbReference type="EMBL" id="KAK1645742.1"/>
    </source>
</evidence>
<dbReference type="Proteomes" id="UP001231189">
    <property type="component" value="Unassembled WGS sequence"/>
</dbReference>
<dbReference type="PANTHER" id="PTHR11260:SF16">
    <property type="entry name" value="GLUTATHIONE S-TRANSFERASE"/>
    <property type="match status" value="1"/>
</dbReference>
<keyword evidence="1" id="KW-0808">Transferase</keyword>
<evidence type="ECO:0000259" key="2">
    <source>
        <dbReference type="Pfam" id="PF02798"/>
    </source>
</evidence>
<keyword evidence="4" id="KW-1185">Reference proteome</keyword>
<dbReference type="EC" id="2.5.1.18" evidence="1"/>
<dbReference type="GO" id="GO:0004364">
    <property type="term" value="F:glutathione transferase activity"/>
    <property type="evidence" value="ECO:0007669"/>
    <property type="project" value="UniProtKB-UniRule"/>
</dbReference>
<organism evidence="3 4">
    <name type="scientific">Lolium multiflorum</name>
    <name type="common">Italian ryegrass</name>
    <name type="synonym">Lolium perenne subsp. multiflorum</name>
    <dbReference type="NCBI Taxonomy" id="4521"/>
    <lineage>
        <taxon>Eukaryota</taxon>
        <taxon>Viridiplantae</taxon>
        <taxon>Streptophyta</taxon>
        <taxon>Embryophyta</taxon>
        <taxon>Tracheophyta</taxon>
        <taxon>Spermatophyta</taxon>
        <taxon>Magnoliopsida</taxon>
        <taxon>Liliopsida</taxon>
        <taxon>Poales</taxon>
        <taxon>Poaceae</taxon>
        <taxon>BOP clade</taxon>
        <taxon>Pooideae</taxon>
        <taxon>Poodae</taxon>
        <taxon>Poeae</taxon>
        <taxon>Poeae Chloroplast Group 2 (Poeae type)</taxon>
        <taxon>Loliodinae</taxon>
        <taxon>Loliinae</taxon>
        <taxon>Lolium</taxon>
    </lineage>
</organism>
<keyword evidence="1" id="KW-0963">Cytoplasm</keyword>
<feature type="domain" description="GST N-terminal" evidence="2">
    <location>
        <begin position="8"/>
        <end position="62"/>
    </location>
</feature>
<dbReference type="InterPro" id="IPR036249">
    <property type="entry name" value="Thioredoxin-like_sf"/>
</dbReference>
<dbReference type="AlphaFoldDB" id="A0AAD8S574"/>
<gene>
    <name evidence="3" type="ORF">QYE76_063547</name>
</gene>
<dbReference type="InterPro" id="IPR045073">
    <property type="entry name" value="Omega/Tau-like"/>
</dbReference>
<comment type="caution">
    <text evidence="3">The sequence shown here is derived from an EMBL/GenBank/DDBJ whole genome shotgun (WGS) entry which is preliminary data.</text>
</comment>
<name>A0AAD8S574_LOLMU</name>
<dbReference type="PANTHER" id="PTHR11260">
    <property type="entry name" value="GLUTATHIONE S-TRANSFERASE, GST, SUPERFAMILY, GST DOMAIN CONTAINING"/>
    <property type="match status" value="1"/>
</dbReference>
<dbReference type="GO" id="GO:0005829">
    <property type="term" value="C:cytosol"/>
    <property type="evidence" value="ECO:0007669"/>
    <property type="project" value="UniProtKB-SubCell"/>
</dbReference>
<dbReference type="EMBL" id="JAUUTY010000004">
    <property type="protein sequence ID" value="KAK1645742.1"/>
    <property type="molecule type" value="Genomic_DNA"/>
</dbReference>
<dbReference type="Pfam" id="PF02798">
    <property type="entry name" value="GST_N"/>
    <property type="match status" value="1"/>
</dbReference>
<reference evidence="3" key="1">
    <citation type="submission" date="2023-07" db="EMBL/GenBank/DDBJ databases">
        <title>A chromosome-level genome assembly of Lolium multiflorum.</title>
        <authorList>
            <person name="Chen Y."/>
            <person name="Copetti D."/>
            <person name="Kolliker R."/>
            <person name="Studer B."/>
        </authorList>
    </citation>
    <scope>NUCLEOTIDE SEQUENCE</scope>
    <source>
        <strain evidence="3">02402/16</strain>
        <tissue evidence="3">Leaf</tissue>
    </source>
</reference>
<accession>A0AAD8S574</accession>
<dbReference type="SUPFAM" id="SSF52833">
    <property type="entry name" value="Thioredoxin-like"/>
    <property type="match status" value="1"/>
</dbReference>
<protein>
    <recommendedName>
        <fullName evidence="1">Glutathione S-transferase</fullName>
        <ecNumber evidence="1">2.5.1.18</ecNumber>
    </recommendedName>
</protein>
<proteinExistence type="inferred from homology"/>
<dbReference type="GO" id="GO:0006749">
    <property type="term" value="P:glutathione metabolic process"/>
    <property type="evidence" value="ECO:0007669"/>
    <property type="project" value="TreeGrafter"/>
</dbReference>
<sequence length="95" mass="10377">MEGGKGVVLTKKGVEHEVTSENMVRKSTLLLACHPVHAKVPVLLVTRNPVCGSVVILEYMDETFVTSGEQLLGADPGARANARFWAAYVNPRCRR</sequence>
<comment type="function">
    <text evidence="1">Is involved in the conjugation of reduced glutathione to a wide number of exogenous and endogenous hydrophobic electrophiles.</text>
</comment>
<dbReference type="InterPro" id="IPR004045">
    <property type="entry name" value="Glutathione_S-Trfase_N"/>
</dbReference>
<comment type="catalytic activity">
    <reaction evidence="1">
        <text>RX + glutathione = an S-substituted glutathione + a halide anion + H(+)</text>
        <dbReference type="Rhea" id="RHEA:16437"/>
        <dbReference type="ChEBI" id="CHEBI:15378"/>
        <dbReference type="ChEBI" id="CHEBI:16042"/>
        <dbReference type="ChEBI" id="CHEBI:17792"/>
        <dbReference type="ChEBI" id="CHEBI:57925"/>
        <dbReference type="ChEBI" id="CHEBI:90779"/>
        <dbReference type="EC" id="2.5.1.18"/>
    </reaction>
</comment>
<dbReference type="Gene3D" id="3.40.30.10">
    <property type="entry name" value="Glutaredoxin"/>
    <property type="match status" value="1"/>
</dbReference>
<evidence type="ECO:0000313" key="4">
    <source>
        <dbReference type="Proteomes" id="UP001231189"/>
    </source>
</evidence>
<comment type="subcellular location">
    <subcellularLocation>
        <location evidence="1">Cytoplasm</location>
        <location evidence="1">Cytosol</location>
    </subcellularLocation>
</comment>
<comment type="similarity">
    <text evidence="1">Belongs to the GST superfamily.</text>
</comment>
<dbReference type="Gene3D" id="1.20.1050.10">
    <property type="match status" value="1"/>
</dbReference>
<evidence type="ECO:0000256" key="1">
    <source>
        <dbReference type="RuleBase" id="RU369102"/>
    </source>
</evidence>